<dbReference type="Gene3D" id="1.10.357.10">
    <property type="entry name" value="Tetracycline Repressor, domain 2"/>
    <property type="match status" value="1"/>
</dbReference>
<evidence type="ECO:0000259" key="3">
    <source>
        <dbReference type="PROSITE" id="PS50977"/>
    </source>
</evidence>
<reference evidence="4 5" key="1">
    <citation type="submission" date="2017-10" db="EMBL/GenBank/DDBJ databases">
        <title>Sequencing the genomes of 1000 actinobacteria strains.</title>
        <authorList>
            <person name="Klenk H.-P."/>
        </authorList>
    </citation>
    <scope>NUCLEOTIDE SEQUENCE [LARGE SCALE GENOMIC DNA]</scope>
    <source>
        <strain evidence="4 5">DSM 21798</strain>
    </source>
</reference>
<sequence length="216" mass="23679">MADESKVGLRERKKLELRKALSDAALDLMFELGLENVVREHIAERAGVSLRTFSNYFATKYDALAYRVGFRLRRSAELLRGRPADEPLWAAICEAILEPMVQDGAPYGQPTRERLNEVQKLNQAPEMQAALARTATDDLASAVAERTGTDPASDLYPRLVAQIALSTLTVVTNHYPMIEPGTTLPSALRRVFAELGDGLPAPTSASPRPHLIGLLS</sequence>
<dbReference type="InterPro" id="IPR009057">
    <property type="entry name" value="Homeodomain-like_sf"/>
</dbReference>
<dbReference type="AlphaFoldDB" id="A0A2A9DTM2"/>
<protein>
    <submittedName>
        <fullName evidence="4">TetR family transcriptional regulator</fullName>
    </submittedName>
</protein>
<dbReference type="Gene3D" id="1.10.10.60">
    <property type="entry name" value="Homeodomain-like"/>
    <property type="match status" value="1"/>
</dbReference>
<evidence type="ECO:0000256" key="2">
    <source>
        <dbReference type="PROSITE-ProRule" id="PRU00335"/>
    </source>
</evidence>
<feature type="domain" description="HTH tetR-type" evidence="3">
    <location>
        <begin position="15"/>
        <end position="75"/>
    </location>
</feature>
<dbReference type="SUPFAM" id="SSF46689">
    <property type="entry name" value="Homeodomain-like"/>
    <property type="match status" value="1"/>
</dbReference>
<accession>A0A2A9DTM2</accession>
<dbReference type="Proteomes" id="UP000221369">
    <property type="component" value="Unassembled WGS sequence"/>
</dbReference>
<proteinExistence type="predicted"/>
<dbReference type="InterPro" id="IPR041347">
    <property type="entry name" value="MftR_C"/>
</dbReference>
<keyword evidence="5" id="KW-1185">Reference proteome</keyword>
<dbReference type="EMBL" id="PDJE01000001">
    <property type="protein sequence ID" value="PFG29259.1"/>
    <property type="molecule type" value="Genomic_DNA"/>
</dbReference>
<name>A0A2A9DTM2_9MICO</name>
<dbReference type="InterPro" id="IPR001647">
    <property type="entry name" value="HTH_TetR"/>
</dbReference>
<evidence type="ECO:0000313" key="5">
    <source>
        <dbReference type="Proteomes" id="UP000221369"/>
    </source>
</evidence>
<feature type="DNA-binding region" description="H-T-H motif" evidence="2">
    <location>
        <begin position="38"/>
        <end position="57"/>
    </location>
</feature>
<keyword evidence="1 2" id="KW-0238">DNA-binding</keyword>
<organism evidence="4 5">
    <name type="scientific">Paramicrobacterium agarici</name>
    <dbReference type="NCBI Taxonomy" id="630514"/>
    <lineage>
        <taxon>Bacteria</taxon>
        <taxon>Bacillati</taxon>
        <taxon>Actinomycetota</taxon>
        <taxon>Actinomycetes</taxon>
        <taxon>Micrococcales</taxon>
        <taxon>Microbacteriaceae</taxon>
        <taxon>Paramicrobacterium</taxon>
    </lineage>
</organism>
<dbReference type="GO" id="GO:0003677">
    <property type="term" value="F:DNA binding"/>
    <property type="evidence" value="ECO:0007669"/>
    <property type="project" value="UniProtKB-UniRule"/>
</dbReference>
<gene>
    <name evidence="4" type="ORF">ATJ78_0159</name>
</gene>
<evidence type="ECO:0000313" key="4">
    <source>
        <dbReference type="EMBL" id="PFG29259.1"/>
    </source>
</evidence>
<dbReference type="Pfam" id="PF00440">
    <property type="entry name" value="TetR_N"/>
    <property type="match status" value="1"/>
</dbReference>
<dbReference type="RefSeq" id="WP_098405862.1">
    <property type="nucleotide sequence ID" value="NZ_PDJE01000001.1"/>
</dbReference>
<comment type="caution">
    <text evidence="4">The sequence shown here is derived from an EMBL/GenBank/DDBJ whole genome shotgun (WGS) entry which is preliminary data.</text>
</comment>
<evidence type="ECO:0000256" key="1">
    <source>
        <dbReference type="ARBA" id="ARBA00023125"/>
    </source>
</evidence>
<dbReference type="PROSITE" id="PS50977">
    <property type="entry name" value="HTH_TETR_2"/>
    <property type="match status" value="1"/>
</dbReference>
<dbReference type="Pfam" id="PF17754">
    <property type="entry name" value="TetR_C_14"/>
    <property type="match status" value="1"/>
</dbReference>